<organism evidence="11">
    <name type="scientific">Encyrtus aurantii</name>
    <dbReference type="NCBI Taxonomy" id="2860127"/>
    <lineage>
        <taxon>Eukaryota</taxon>
        <taxon>Metazoa</taxon>
        <taxon>Ecdysozoa</taxon>
        <taxon>Arthropoda</taxon>
        <taxon>Hexapoda</taxon>
        <taxon>Insecta</taxon>
        <taxon>Pterygota</taxon>
        <taxon>Neoptera</taxon>
        <taxon>Endopterygota</taxon>
        <taxon>Hymenoptera</taxon>
        <taxon>Apocrita</taxon>
        <taxon>Proctotrupomorpha</taxon>
        <taxon>Chalcidoidea</taxon>
        <taxon>Encyrtidae</taxon>
        <taxon>Encyrtinae</taxon>
        <taxon>Encyrtus</taxon>
    </lineage>
</organism>
<evidence type="ECO:0000256" key="6">
    <source>
        <dbReference type="ARBA" id="ARBA00022989"/>
    </source>
</evidence>
<name>A0AA50ZM11_9HYME</name>
<dbReference type="AlphaFoldDB" id="A0AA50ZM11"/>
<feature type="transmembrane region" description="Helical" evidence="9">
    <location>
        <begin position="240"/>
        <end position="261"/>
    </location>
</feature>
<dbReference type="CDD" id="cd01665">
    <property type="entry name" value="Cyt_c_Oxidase_III"/>
    <property type="match status" value="1"/>
</dbReference>
<geneLocation type="mitochondrion" evidence="11"/>
<keyword evidence="8 11" id="KW-0496">Mitochondrion</keyword>
<feature type="transmembrane region" description="Helical" evidence="9">
    <location>
        <begin position="161"/>
        <end position="178"/>
    </location>
</feature>
<dbReference type="InterPro" id="IPR013833">
    <property type="entry name" value="Cyt_c_oxidase_su3_a-hlx"/>
</dbReference>
<keyword evidence="7 9" id="KW-0472">Membrane</keyword>
<dbReference type="PROSITE" id="PS50253">
    <property type="entry name" value="COX3"/>
    <property type="match status" value="1"/>
</dbReference>
<evidence type="ECO:0000256" key="5">
    <source>
        <dbReference type="ARBA" id="ARBA00022967"/>
    </source>
</evidence>
<evidence type="ECO:0000256" key="8">
    <source>
        <dbReference type="RuleBase" id="RU003375"/>
    </source>
</evidence>
<comment type="similarity">
    <text evidence="2 8">Belongs to the cytochrome c oxidase subunit 3 family.</text>
</comment>
<protein>
    <recommendedName>
        <fullName evidence="3 8">Cytochrome c oxidase subunit 3</fullName>
    </recommendedName>
</protein>
<feature type="transmembrane region" description="Helical" evidence="9">
    <location>
        <begin position="126"/>
        <end position="149"/>
    </location>
</feature>
<feature type="transmembrane region" description="Helical" evidence="9">
    <location>
        <begin position="12"/>
        <end position="35"/>
    </location>
</feature>
<dbReference type="Gene3D" id="1.20.120.80">
    <property type="entry name" value="Cytochrome c oxidase, subunit III, four-helix bundle"/>
    <property type="match status" value="1"/>
</dbReference>
<dbReference type="InterPro" id="IPR000298">
    <property type="entry name" value="Cyt_c_oxidase-like_su3"/>
</dbReference>
<dbReference type="PANTHER" id="PTHR11403:SF7">
    <property type="entry name" value="CYTOCHROME C OXIDASE SUBUNIT 3"/>
    <property type="match status" value="1"/>
</dbReference>
<dbReference type="GO" id="GO:0004129">
    <property type="term" value="F:cytochrome-c oxidase activity"/>
    <property type="evidence" value="ECO:0007669"/>
    <property type="project" value="InterPro"/>
</dbReference>
<dbReference type="InterPro" id="IPR035973">
    <property type="entry name" value="Cyt_c_oxidase_su3-like_sf"/>
</dbReference>
<evidence type="ECO:0000259" key="10">
    <source>
        <dbReference type="PROSITE" id="PS50253"/>
    </source>
</evidence>
<dbReference type="InterPro" id="IPR033945">
    <property type="entry name" value="Cyt_c_oxase_su3_dom"/>
</dbReference>
<comment type="subcellular location">
    <subcellularLocation>
        <location evidence="1">Membrane</location>
        <topology evidence="1">Multi-pass membrane protein</topology>
    </subcellularLocation>
</comment>
<dbReference type="Gene3D" id="1.10.287.70">
    <property type="match status" value="1"/>
</dbReference>
<feature type="transmembrane region" description="Helical" evidence="9">
    <location>
        <begin position="41"/>
        <end position="60"/>
    </location>
</feature>
<keyword evidence="4 8" id="KW-0812">Transmembrane</keyword>
<comment type="function">
    <text evidence="8">Component of the cytochrome c oxidase, the last enzyme in the mitochondrial electron transport chain which drives oxidative phosphorylation. The respiratory chain contains 3 multisubunit complexes succinate dehydrogenase (complex II, CII), ubiquinol-cytochrome c oxidoreductase (cytochrome b-c1 complex, complex III, CIII) and cytochrome c oxidase (complex IV, CIV), that cooperate to transfer electrons derived from NADH and succinate to molecular oxygen, creating an electrochemical gradient over the inner membrane that drives transmembrane transport and the ATP synthase. Cytochrome c oxidase is the component of the respiratory chain that catalyzes the reduction of oxygen to water. Electrons originating from reduced cytochrome c in the intermembrane space (IMS) are transferred via the dinuclear copper A center (CU(A)) of subunit 2 and heme A of subunit 1 to the active site in subunit 1, a binuclear center (BNC) formed by heme A3 and copper B (CU(B)). The BNC reduces molecular oxygen to 2 water molecules using 4 electrons from cytochrome c in the IMS and 4 protons from the mitochondrial matrix.</text>
</comment>
<evidence type="ECO:0000256" key="7">
    <source>
        <dbReference type="ARBA" id="ARBA00023136"/>
    </source>
</evidence>
<proteinExistence type="inferred from homology"/>
<evidence type="ECO:0000313" key="11">
    <source>
        <dbReference type="EMBL" id="WMH03355.1"/>
    </source>
</evidence>
<dbReference type="Pfam" id="PF00510">
    <property type="entry name" value="COX3"/>
    <property type="match status" value="1"/>
</dbReference>
<evidence type="ECO:0000256" key="2">
    <source>
        <dbReference type="ARBA" id="ARBA00010581"/>
    </source>
</evidence>
<feature type="transmembrane region" description="Helical" evidence="9">
    <location>
        <begin position="198"/>
        <end position="219"/>
    </location>
</feature>
<dbReference type="SUPFAM" id="SSF81452">
    <property type="entry name" value="Cytochrome c oxidase subunit III-like"/>
    <property type="match status" value="1"/>
</dbReference>
<dbReference type="GO" id="GO:0016020">
    <property type="term" value="C:membrane"/>
    <property type="evidence" value="ECO:0007669"/>
    <property type="project" value="UniProtKB-SubCell"/>
</dbReference>
<dbReference type="PANTHER" id="PTHR11403">
    <property type="entry name" value="CYTOCHROME C OXIDASE SUBUNIT III"/>
    <property type="match status" value="1"/>
</dbReference>
<evidence type="ECO:0000256" key="4">
    <source>
        <dbReference type="ARBA" id="ARBA00022692"/>
    </source>
</evidence>
<reference evidence="11" key="1">
    <citation type="submission" date="2023-06" db="EMBL/GenBank/DDBJ databases">
        <authorList>
            <person name="Zhang C.H."/>
            <person name="Zu G.H."/>
        </authorList>
    </citation>
    <scope>NUCLEOTIDE SEQUENCE</scope>
</reference>
<evidence type="ECO:0000256" key="9">
    <source>
        <dbReference type="SAM" id="Phobius"/>
    </source>
</evidence>
<dbReference type="GO" id="GO:0006123">
    <property type="term" value="P:mitochondrial electron transport, cytochrome c to oxygen"/>
    <property type="evidence" value="ECO:0007669"/>
    <property type="project" value="TreeGrafter"/>
</dbReference>
<gene>
    <name evidence="11" type="primary">COX3</name>
</gene>
<dbReference type="EMBL" id="OR120384">
    <property type="protein sequence ID" value="WMH03355.1"/>
    <property type="molecule type" value="Genomic_DNA"/>
</dbReference>
<dbReference type="GO" id="GO:0005739">
    <property type="term" value="C:mitochondrion"/>
    <property type="evidence" value="ECO:0007669"/>
    <property type="project" value="TreeGrafter"/>
</dbReference>
<feature type="domain" description="Heme-copper oxidase subunit III family profile" evidence="10">
    <location>
        <begin position="5"/>
        <end position="263"/>
    </location>
</feature>
<keyword evidence="5" id="KW-1278">Translocase</keyword>
<keyword evidence="6 9" id="KW-1133">Transmembrane helix</keyword>
<dbReference type="InterPro" id="IPR024791">
    <property type="entry name" value="Cyt_c/ubiquinol_Oxase_su3"/>
</dbReference>
<evidence type="ECO:0000256" key="1">
    <source>
        <dbReference type="ARBA" id="ARBA00004141"/>
    </source>
</evidence>
<evidence type="ECO:0000256" key="3">
    <source>
        <dbReference type="ARBA" id="ARBA00015944"/>
    </source>
</evidence>
<sequence length="264" mass="31570">MKVNMYQPFHLVTLSPWPLLTAMNIFSLLVCVIKWFNNNFIDFSILFNIILLLLCMYQWWRDVIRESLFQGFHTFKVIQGLKLSMILFIISEIFFFISIFWCYLHMFLSPSIEIGSMWPPKNLIPFNPYMIPLLNSLILISSGITVTWSHYSIINKNKNQMLQSLFFTIILGLIFSYFQYKEYSECSFTFCDSVYGSIFFMSTGFHGFHVLVGTLFLMVNFIRMINNNFSSIHHFGFEAAIWYWHFVDVVWLFLYLLIYFWSYN</sequence>
<accession>A0AA50ZM11</accession>
<feature type="transmembrane region" description="Helical" evidence="9">
    <location>
        <begin position="81"/>
        <end position="106"/>
    </location>
</feature>